<name>A0A813RRL0_9BILA</name>
<sequence>MGTIDSWSSIETVIRQRLDRNEIDRRYCAVCGRQGPTLSRCFGCQMVYYCGEEHQAEDWSEEHAEKCAQLEWVALGEFIQALPAQPPLPNLGDKWSSSLKEIHNWKNWFSIRTNIVQLANNTANIFKKLVHATDKRQPSHQNAVDGLLAAVTDLLTHVLTIGKAVVYFGLRPNIRPLTIHILNGFNKIDLIGNDQSSSNLPIRFHELLNMFPDNKGVELVIVIGDDDQDDTDQSSVPHAKLKPDRLIITTTGKGRFLDTSEERRLRRSEADLLVYFNAWYLFTLSNKELLKSMLMKQRPTLLTFEDEEEFNEAKTCLSSKGVNIHQAGINQFSSLIVRQRSNRPNSVYSTNSYQILLNTMPVNGTGERNDENCSLLSRQRPHQSSIGVQHGHTQVQHQQQLNPGLKQVNVSTTNTTEATITSTVQPLIRASNNNNIRQPTIVQRRQHSSPALASSSAVITANAYREARPTTTIMMTAVEPNRNEHKPQPKPRLSLVKTTNKDIESIPSQVNGNIVQRIKPVFEQSLVIPSQESKPIKQQQQQQQQQRQPVSIPYTYQTGNTTKATCLDDIIPSKKMYIPSPPPPLAEIHINERTNEIISSPSSVELRHEQRALPIPTNNISQIPKPIIEHHTDKRSIKTISNSISSPSMVPIEIHHDQRTVMSAPMIAPPRPTSSSISSIENRSEEKLTITAATTNISTTRVQLTETHIEQSTVTPATTATKSSSPPPIPPPPSSSTNSSTTRVQLNKKHIEQSTVTPATISTKSSSPPPPPVPPPPPSSSANNEVIYTEVIKNHERPLPLHHIDLSKTTLSPSRSFIIPTKAPSLLSKTPSYSFQRSSQLSTATNYSSQTNKSKPVSSMMASDRISLYSQRSTKQPDVGVTIKNLSECIDRVGIVFDETHRPHDAPSVGLTTVDLIREQLTTSSTTKPTGSLLDKLYKSNSSTRLSTPSSRPSLTIASPRSKSQQAPRINDEKSSIPKPTTPTTPPSIRRPVGVFLPLTTKNTQEPEQTTAIIPEQSPALVYQNLESHHTSTIDSISPPSQTLDYTLKQPTGPLCNGIPKPFRKPTAIIEPSPVVALPIPKIPEPNYINLTHQDDQHIYTNENGTAFTGGSSSSNSYTSKTSSVYSSTDKQNQPTNIEPHYAVTNIPISLQQEQQSVDYDSFDDDVVVEDLAHIEKPINSNDNTDDDSFDDDDNQNPLQTIPSKNASTNFFRSTLNRLTRSNKSLERLNTEPTTNDLIQESNPSNIIDTKTKKTLRSIKARHEAKKTGNLFVTYTGDDDTTSIDSNCSTQTATSLNKTNKTSHHRFRLFRRKVEKDFASDTEAEKQQTEQRRKKWNKKIINDTANELKTKRLLMMSDDDDEEHNLNLKINDETHIYDHIVHDEIINNTSRMGKLSNETHFKAPTVTLDEIRSEIQAEIAARQDIQINNQSITSSNLTLQKKRSKSVTFLDELLSDNSKEKQTNIIVKNDLQIKQSTTIKRIEKGDARSICGALTGTGPIRGIIKAANNDITGTTAPVSPSAAAAIYLSGPTNDTRCTSPKAHERTHRPLSTYTVGSARFYDGGSLPTNSTPSSSSSSAAPPAHSLIQNNNNNNNNNNVSNQRPILNNTSQHSTSENVHHKRPTAKVSPFQTKSPHDPLSSSPTSTKQQQQQQQQQQIISSSTTKKPIRPSLNRNMQTSHDITNIATPSVSEGVGGVSKRLQSNF</sequence>
<protein>
    <recommendedName>
        <fullName evidence="6">MYND-type domain-containing protein</fullName>
    </recommendedName>
</protein>
<feature type="compositionally biased region" description="Pro residues" evidence="5">
    <location>
        <begin position="767"/>
        <end position="779"/>
    </location>
</feature>
<dbReference type="GO" id="GO:0008270">
    <property type="term" value="F:zinc ion binding"/>
    <property type="evidence" value="ECO:0007669"/>
    <property type="project" value="UniProtKB-KW"/>
</dbReference>
<dbReference type="InterPro" id="IPR052839">
    <property type="entry name" value="Mito_gene_expr_regulator"/>
</dbReference>
<dbReference type="Pfam" id="PF01753">
    <property type="entry name" value="zf-MYND"/>
    <property type="match status" value="1"/>
</dbReference>
<evidence type="ECO:0000256" key="3">
    <source>
        <dbReference type="ARBA" id="ARBA00022833"/>
    </source>
</evidence>
<evidence type="ECO:0000256" key="5">
    <source>
        <dbReference type="SAM" id="MobiDB-lite"/>
    </source>
</evidence>
<dbReference type="PANTHER" id="PTHR46920:SF1">
    <property type="entry name" value="PROTEIN MSS51 HOMOLOG, MITOCHONDRIAL-RELATED"/>
    <property type="match status" value="1"/>
</dbReference>
<evidence type="ECO:0000256" key="2">
    <source>
        <dbReference type="ARBA" id="ARBA00022771"/>
    </source>
</evidence>
<dbReference type="PANTHER" id="PTHR46920">
    <property type="match status" value="1"/>
</dbReference>
<keyword evidence="2 4" id="KW-0863">Zinc-finger</keyword>
<evidence type="ECO:0000259" key="6">
    <source>
        <dbReference type="PROSITE" id="PS50865"/>
    </source>
</evidence>
<keyword evidence="1" id="KW-0479">Metal-binding</keyword>
<feature type="compositionally biased region" description="Low complexity" evidence="5">
    <location>
        <begin position="1570"/>
        <end position="1598"/>
    </location>
</feature>
<feature type="compositionally biased region" description="Low complexity" evidence="5">
    <location>
        <begin position="538"/>
        <end position="548"/>
    </location>
</feature>
<feature type="compositionally biased region" description="Low complexity" evidence="5">
    <location>
        <begin position="942"/>
        <end position="955"/>
    </location>
</feature>
<feature type="region of interest" description="Disordered" evidence="5">
    <location>
        <begin position="1535"/>
        <end position="1554"/>
    </location>
</feature>
<organism evidence="7 9">
    <name type="scientific">Adineta steineri</name>
    <dbReference type="NCBI Taxonomy" id="433720"/>
    <lineage>
        <taxon>Eukaryota</taxon>
        <taxon>Metazoa</taxon>
        <taxon>Spiralia</taxon>
        <taxon>Gnathifera</taxon>
        <taxon>Rotifera</taxon>
        <taxon>Eurotatoria</taxon>
        <taxon>Bdelloidea</taxon>
        <taxon>Adinetida</taxon>
        <taxon>Adinetidae</taxon>
        <taxon>Adineta</taxon>
    </lineage>
</organism>
<feature type="region of interest" description="Disordered" evidence="5">
    <location>
        <begin position="532"/>
        <end position="556"/>
    </location>
</feature>
<dbReference type="SUPFAM" id="SSF144232">
    <property type="entry name" value="HIT/MYND zinc finger-like"/>
    <property type="match status" value="1"/>
</dbReference>
<feature type="region of interest" description="Disordered" evidence="5">
    <location>
        <begin position="1174"/>
        <end position="1207"/>
    </location>
</feature>
<reference evidence="7" key="1">
    <citation type="submission" date="2021-02" db="EMBL/GenBank/DDBJ databases">
        <authorList>
            <person name="Nowell W R."/>
        </authorList>
    </citation>
    <scope>NUCLEOTIDE SEQUENCE</scope>
</reference>
<feature type="compositionally biased region" description="Polar residues" evidence="5">
    <location>
        <begin position="1599"/>
        <end position="1616"/>
    </location>
</feature>
<feature type="domain" description="MYND-type" evidence="6">
    <location>
        <begin position="28"/>
        <end position="67"/>
    </location>
</feature>
<feature type="compositionally biased region" description="Polar residues" evidence="5">
    <location>
        <begin position="753"/>
        <end position="764"/>
    </location>
</feature>
<dbReference type="OrthoDB" id="5282002at2759"/>
<accession>A0A813RRL0</accession>
<dbReference type="Proteomes" id="UP000663832">
    <property type="component" value="Unassembled WGS sequence"/>
</dbReference>
<dbReference type="Proteomes" id="UP000663877">
    <property type="component" value="Unassembled WGS sequence"/>
</dbReference>
<evidence type="ECO:0000313" key="7">
    <source>
        <dbReference type="EMBL" id="CAF0784819.1"/>
    </source>
</evidence>
<keyword evidence="9" id="KW-1185">Reference proteome</keyword>
<feature type="region of interest" description="Disordered" evidence="5">
    <location>
        <begin position="1105"/>
        <end position="1136"/>
    </location>
</feature>
<feature type="region of interest" description="Disordered" evidence="5">
    <location>
        <begin position="941"/>
        <end position="992"/>
    </location>
</feature>
<comment type="caution">
    <text evidence="7">The sequence shown here is derived from an EMBL/GenBank/DDBJ whole genome shotgun (WGS) entry which is preliminary data.</text>
</comment>
<gene>
    <name evidence="8" type="ORF">BJG266_LOCUS5706</name>
    <name evidence="7" type="ORF">QVE165_LOCUS3363</name>
</gene>
<evidence type="ECO:0000256" key="1">
    <source>
        <dbReference type="ARBA" id="ARBA00022723"/>
    </source>
</evidence>
<feature type="compositionally biased region" description="Pro residues" evidence="5">
    <location>
        <begin position="725"/>
        <end position="734"/>
    </location>
</feature>
<dbReference type="PROSITE" id="PS50865">
    <property type="entry name" value="ZF_MYND_2"/>
    <property type="match status" value="1"/>
</dbReference>
<dbReference type="InterPro" id="IPR002893">
    <property type="entry name" value="Znf_MYND"/>
</dbReference>
<dbReference type="PROSITE" id="PS01360">
    <property type="entry name" value="ZF_MYND_1"/>
    <property type="match status" value="1"/>
</dbReference>
<feature type="compositionally biased region" description="Polar residues" evidence="5">
    <location>
        <begin position="1198"/>
        <end position="1207"/>
    </location>
</feature>
<evidence type="ECO:0000313" key="9">
    <source>
        <dbReference type="Proteomes" id="UP000663832"/>
    </source>
</evidence>
<evidence type="ECO:0000256" key="4">
    <source>
        <dbReference type="PROSITE-ProRule" id="PRU00134"/>
    </source>
</evidence>
<feature type="compositionally biased region" description="Polar residues" evidence="5">
    <location>
        <begin position="1672"/>
        <end position="1690"/>
    </location>
</feature>
<feature type="compositionally biased region" description="Low complexity" evidence="5">
    <location>
        <begin position="712"/>
        <end position="724"/>
    </location>
</feature>
<feature type="compositionally biased region" description="Low complexity" evidence="5">
    <location>
        <begin position="1640"/>
        <end position="1665"/>
    </location>
</feature>
<evidence type="ECO:0000313" key="8">
    <source>
        <dbReference type="EMBL" id="CAF0810471.1"/>
    </source>
</evidence>
<feature type="region of interest" description="Disordered" evidence="5">
    <location>
        <begin position="699"/>
        <end position="783"/>
    </location>
</feature>
<dbReference type="EMBL" id="CAJNOM010000012">
    <property type="protein sequence ID" value="CAF0784819.1"/>
    <property type="molecule type" value="Genomic_DNA"/>
</dbReference>
<feature type="compositionally biased region" description="Polar residues" evidence="5">
    <location>
        <begin position="956"/>
        <end position="968"/>
    </location>
</feature>
<keyword evidence="3" id="KW-0862">Zinc</keyword>
<dbReference type="EMBL" id="CAJNOI010000015">
    <property type="protein sequence ID" value="CAF0810471.1"/>
    <property type="molecule type" value="Genomic_DNA"/>
</dbReference>
<feature type="compositionally biased region" description="Low complexity" evidence="5">
    <location>
        <begin position="1109"/>
        <end position="1129"/>
    </location>
</feature>
<feature type="compositionally biased region" description="Acidic residues" evidence="5">
    <location>
        <begin position="1184"/>
        <end position="1195"/>
    </location>
</feature>
<feature type="region of interest" description="Disordered" evidence="5">
    <location>
        <begin position="665"/>
        <end position="685"/>
    </location>
</feature>
<proteinExistence type="predicted"/>
<dbReference type="Gene3D" id="6.10.140.2220">
    <property type="match status" value="1"/>
</dbReference>
<feature type="region of interest" description="Disordered" evidence="5">
    <location>
        <begin position="1563"/>
        <end position="1705"/>
    </location>
</feature>